<dbReference type="GeneID" id="39857987"/>
<dbReference type="PANTHER" id="PTHR43380:SF1">
    <property type="entry name" value="2-OXOISOVALERATE DEHYDROGENASE SUBUNIT ALPHA, MITOCHONDRIAL"/>
    <property type="match status" value="1"/>
</dbReference>
<keyword evidence="5" id="KW-0670">Pyruvate</keyword>
<dbReference type="InterPro" id="IPR001017">
    <property type="entry name" value="DH_E1"/>
</dbReference>
<keyword evidence="6" id="KW-1185">Reference proteome</keyword>
<keyword evidence="1" id="KW-0560">Oxidoreductase</keyword>
<dbReference type="Gene3D" id="3.40.50.970">
    <property type="match status" value="1"/>
</dbReference>
<evidence type="ECO:0000313" key="5">
    <source>
        <dbReference type="EMBL" id="SEG47533.1"/>
    </source>
</evidence>
<accession>A0A1H6AFK2</accession>
<dbReference type="Proteomes" id="UP000236740">
    <property type="component" value="Unassembled WGS sequence"/>
</dbReference>
<dbReference type="InterPro" id="IPR050771">
    <property type="entry name" value="Alpha-ketoacid_DH_E1_comp"/>
</dbReference>
<evidence type="ECO:0000313" key="4">
    <source>
        <dbReference type="EMBL" id="QCC47571.1"/>
    </source>
</evidence>
<proteinExistence type="predicted"/>
<evidence type="ECO:0000256" key="2">
    <source>
        <dbReference type="SAM" id="MobiDB-lite"/>
    </source>
</evidence>
<dbReference type="Proteomes" id="UP000296733">
    <property type="component" value="Chromosome"/>
</dbReference>
<dbReference type="CDD" id="cd02000">
    <property type="entry name" value="TPP_E1_PDC_ADC_BCADC"/>
    <property type="match status" value="1"/>
</dbReference>
<reference evidence="4 7" key="2">
    <citation type="journal article" date="2019" name="Nat. Commun.">
        <title>A new type of DNA phosphorothioation-based antiviral system in archaea.</title>
        <authorList>
            <person name="Xiong L."/>
            <person name="Liu S."/>
            <person name="Chen S."/>
            <person name="Xiao Y."/>
            <person name="Zhu B."/>
            <person name="Gao Y."/>
            <person name="Zhang Y."/>
            <person name="Chen B."/>
            <person name="Luo J."/>
            <person name="Deng Z."/>
            <person name="Chen X."/>
            <person name="Wang L."/>
            <person name="Chen S."/>
        </authorList>
    </citation>
    <scope>NUCLEOTIDE SEQUENCE [LARGE SCALE GENOMIC DNA]</scope>
    <source>
        <strain evidence="4 7">CGMCC 1.10331</strain>
    </source>
</reference>
<protein>
    <submittedName>
        <fullName evidence="4">2-oxo-3-methylvalerate dehydrogenase E1 component subunit alpha</fullName>
    </submittedName>
    <submittedName>
        <fullName evidence="5">Pyruvate dehydrogenase E1 component alpha subunit</fullName>
    </submittedName>
</protein>
<dbReference type="InterPro" id="IPR029061">
    <property type="entry name" value="THDP-binding"/>
</dbReference>
<evidence type="ECO:0000259" key="3">
    <source>
        <dbReference type="Pfam" id="PF00676"/>
    </source>
</evidence>
<evidence type="ECO:0000313" key="6">
    <source>
        <dbReference type="Proteomes" id="UP000236740"/>
    </source>
</evidence>
<dbReference type="OrthoDB" id="25266at2157"/>
<name>A0A1H6AFK2_9EURY</name>
<dbReference type="KEGG" id="hlm:DV707_07825"/>
<dbReference type="EMBL" id="CP031311">
    <property type="protein sequence ID" value="QCC47571.1"/>
    <property type="molecule type" value="Genomic_DNA"/>
</dbReference>
<dbReference type="SUPFAM" id="SSF52518">
    <property type="entry name" value="Thiamin diphosphate-binding fold (THDP-binding)"/>
    <property type="match status" value="1"/>
</dbReference>
<dbReference type="GO" id="GO:0009083">
    <property type="term" value="P:branched-chain amino acid catabolic process"/>
    <property type="evidence" value="ECO:0007669"/>
    <property type="project" value="TreeGrafter"/>
</dbReference>
<feature type="domain" description="Dehydrogenase E1 component" evidence="3">
    <location>
        <begin position="61"/>
        <end position="345"/>
    </location>
</feature>
<evidence type="ECO:0000256" key="1">
    <source>
        <dbReference type="ARBA" id="ARBA00023002"/>
    </source>
</evidence>
<reference evidence="5 6" key="1">
    <citation type="submission" date="2016-10" db="EMBL/GenBank/DDBJ databases">
        <authorList>
            <person name="de Groot N.N."/>
        </authorList>
    </citation>
    <scope>NUCLEOTIDE SEQUENCE [LARGE SCALE GENOMIC DNA]</scope>
    <source>
        <strain evidence="5 6">CGMCC 1.10331</strain>
    </source>
</reference>
<organism evidence="5 6">
    <name type="scientific">Halobellus limi</name>
    <dbReference type="NCBI Taxonomy" id="699433"/>
    <lineage>
        <taxon>Archaea</taxon>
        <taxon>Methanobacteriati</taxon>
        <taxon>Methanobacteriota</taxon>
        <taxon>Stenosarchaea group</taxon>
        <taxon>Halobacteria</taxon>
        <taxon>Halobacteriales</taxon>
        <taxon>Haloferacaceae</taxon>
        <taxon>Halobellus</taxon>
    </lineage>
</organism>
<dbReference type="RefSeq" id="WP_103992016.1">
    <property type="nucleotide sequence ID" value="NZ_CP031311.1"/>
</dbReference>
<dbReference type="GO" id="GO:0044272">
    <property type="term" value="P:sulfur compound biosynthetic process"/>
    <property type="evidence" value="ECO:0007669"/>
    <property type="project" value="UniProtKB-ARBA"/>
</dbReference>
<dbReference type="GO" id="GO:0016624">
    <property type="term" value="F:oxidoreductase activity, acting on the aldehyde or oxo group of donors, disulfide as acceptor"/>
    <property type="evidence" value="ECO:0007669"/>
    <property type="project" value="InterPro"/>
</dbReference>
<gene>
    <name evidence="4" type="ORF">DV707_07825</name>
    <name evidence="5" type="ORF">SAMN04488133_2307</name>
</gene>
<dbReference type="PANTHER" id="PTHR43380">
    <property type="entry name" value="2-OXOISOVALERATE DEHYDROGENASE SUBUNIT ALPHA, MITOCHONDRIAL"/>
    <property type="match status" value="1"/>
</dbReference>
<dbReference type="Pfam" id="PF00676">
    <property type="entry name" value="E1_dh"/>
    <property type="match status" value="1"/>
</dbReference>
<feature type="region of interest" description="Disordered" evidence="2">
    <location>
        <begin position="1"/>
        <end position="22"/>
    </location>
</feature>
<dbReference type="EMBL" id="FNVN01000003">
    <property type="protein sequence ID" value="SEG47533.1"/>
    <property type="molecule type" value="Genomic_DNA"/>
</dbReference>
<sequence>MSDRESDIRVPPATGDDGGGEVRYLSQSDLSVPTHQIVAPDGSYDAEAIPDLDDGELLDLYRWMVTDRVFSRRMVNIQRRGELGTFGSTRGQEASIIGSAFTLRPEDWLYVGRAWTPMFMRGASMTDMILFWRGIEEGQEAFAKHNSQIAISIGSHLPLVAGIAWGMHLDDADAVATAYLGDGATSTGAAHEGINLAGSLGLPALFFCQNNGYAISMPYGKQSGANTIAQKALAYGIDAIRVDGQDVLAVYDAVQSARERVKDGEPVFVESVTYRLDAHTTSDDPTRYREDEEVEHWEAHDPIERYREFLKSEGLWSEIDHDAIVEEIDAEFDEALAAANEMEERAVSEMFAHLYDELPPELARQLAEFEELLERRPEMYDYIEQRPKG</sequence>
<dbReference type="AlphaFoldDB" id="A0A1H6AFK2"/>
<evidence type="ECO:0000313" key="7">
    <source>
        <dbReference type="Proteomes" id="UP000296733"/>
    </source>
</evidence>